<evidence type="ECO:0000256" key="4">
    <source>
        <dbReference type="ARBA" id="ARBA00023008"/>
    </source>
</evidence>
<dbReference type="GO" id="GO:0042597">
    <property type="term" value="C:periplasmic space"/>
    <property type="evidence" value="ECO:0007669"/>
    <property type="project" value="InterPro"/>
</dbReference>
<accession>I0H231</accession>
<feature type="region of interest" description="Disordered" evidence="5">
    <location>
        <begin position="145"/>
        <end position="175"/>
    </location>
</feature>
<dbReference type="SUPFAM" id="SSF81296">
    <property type="entry name" value="E set domains"/>
    <property type="match status" value="1"/>
</dbReference>
<dbReference type="PANTHER" id="PTHR34820">
    <property type="entry name" value="INNER MEMBRANE PROTEIN YEBZ"/>
    <property type="match status" value="1"/>
</dbReference>
<dbReference type="InterPro" id="IPR014755">
    <property type="entry name" value="Cu-Rt/internalin_Ig-like"/>
</dbReference>
<dbReference type="InterPro" id="IPR032694">
    <property type="entry name" value="CopC/D"/>
</dbReference>
<comment type="subcellular location">
    <subcellularLocation>
        <location evidence="1">Cell envelope</location>
    </subcellularLocation>
</comment>
<dbReference type="PANTHER" id="PTHR34820:SF4">
    <property type="entry name" value="INNER MEMBRANE PROTEIN YEBZ"/>
    <property type="match status" value="1"/>
</dbReference>
<protein>
    <submittedName>
        <fullName evidence="8">Putative copper resistance protein CopC</fullName>
    </submittedName>
</protein>
<dbReference type="AlphaFoldDB" id="I0H231"/>
<evidence type="ECO:0000256" key="5">
    <source>
        <dbReference type="SAM" id="MobiDB-lite"/>
    </source>
</evidence>
<dbReference type="PATRIC" id="fig|512565.3.peg.1859"/>
<keyword evidence="6" id="KW-0812">Transmembrane</keyword>
<dbReference type="KEGG" id="ams:AMIS_18480"/>
<evidence type="ECO:0000313" key="8">
    <source>
        <dbReference type="EMBL" id="BAL87068.1"/>
    </source>
</evidence>
<keyword evidence="6" id="KW-0472">Membrane</keyword>
<dbReference type="Pfam" id="PF04234">
    <property type="entry name" value="CopC"/>
    <property type="match status" value="1"/>
</dbReference>
<dbReference type="InterPro" id="IPR014756">
    <property type="entry name" value="Ig_E-set"/>
</dbReference>
<evidence type="ECO:0000256" key="3">
    <source>
        <dbReference type="ARBA" id="ARBA00022729"/>
    </source>
</evidence>
<sequence length="209" mass="22042">MDDTYRIRRTARLRGGRVPRIVMALAAMLAVLLPGAPAWAHNALTDANPAKNATLASAPESVKLKFLQKLNPEYTVITVTDAEKRKVATSEPKIDGATGTVTFDEGLGNGVYTVAYQVVSTDGHTVKGSYKFTVDDPNVIEQTVEPSATPQSDAYSSQLTINGTPTQLPADAAPASDSGGSSTLAWVAGVLILIFAGLAGFVVIRRRKA</sequence>
<keyword evidence="9" id="KW-1185">Reference proteome</keyword>
<name>I0H231_ACTM4</name>
<feature type="transmembrane region" description="Helical" evidence="6">
    <location>
        <begin position="184"/>
        <end position="204"/>
    </location>
</feature>
<dbReference type="Gene3D" id="2.60.40.1220">
    <property type="match status" value="1"/>
</dbReference>
<evidence type="ECO:0000256" key="6">
    <source>
        <dbReference type="SAM" id="Phobius"/>
    </source>
</evidence>
<evidence type="ECO:0000259" key="7">
    <source>
        <dbReference type="Pfam" id="PF04234"/>
    </source>
</evidence>
<feature type="domain" description="CopC" evidence="7">
    <location>
        <begin position="41"/>
        <end position="134"/>
    </location>
</feature>
<dbReference type="GO" id="GO:0030313">
    <property type="term" value="C:cell envelope"/>
    <property type="evidence" value="ECO:0007669"/>
    <property type="project" value="UniProtKB-SubCell"/>
</dbReference>
<organism evidence="8 9">
    <name type="scientific">Actinoplanes missouriensis (strain ATCC 14538 / DSM 43046 / CBS 188.64 / JCM 3121 / NBRC 102363 / NCIMB 12654 / NRRL B-3342 / UNCC 431)</name>
    <dbReference type="NCBI Taxonomy" id="512565"/>
    <lineage>
        <taxon>Bacteria</taxon>
        <taxon>Bacillati</taxon>
        <taxon>Actinomycetota</taxon>
        <taxon>Actinomycetes</taxon>
        <taxon>Micromonosporales</taxon>
        <taxon>Micromonosporaceae</taxon>
        <taxon>Actinoplanes</taxon>
    </lineage>
</organism>
<dbReference type="HOGENOM" id="CLU_087859_0_0_11"/>
<evidence type="ECO:0000313" key="9">
    <source>
        <dbReference type="Proteomes" id="UP000007882"/>
    </source>
</evidence>
<feature type="compositionally biased region" description="Polar residues" evidence="5">
    <location>
        <begin position="145"/>
        <end position="167"/>
    </location>
</feature>
<keyword evidence="3" id="KW-0732">Signal</keyword>
<dbReference type="STRING" id="512565.AMIS_18480"/>
<dbReference type="EMBL" id="AP012319">
    <property type="protein sequence ID" value="BAL87068.1"/>
    <property type="molecule type" value="Genomic_DNA"/>
</dbReference>
<gene>
    <name evidence="8" type="primary">copC</name>
    <name evidence="8" type="ordered locus">AMIS_18480</name>
</gene>
<keyword evidence="2" id="KW-0479">Metal-binding</keyword>
<dbReference type="GO" id="GO:0005507">
    <property type="term" value="F:copper ion binding"/>
    <property type="evidence" value="ECO:0007669"/>
    <property type="project" value="InterPro"/>
</dbReference>
<dbReference type="GO" id="GO:0005886">
    <property type="term" value="C:plasma membrane"/>
    <property type="evidence" value="ECO:0007669"/>
    <property type="project" value="TreeGrafter"/>
</dbReference>
<dbReference type="GO" id="GO:0006825">
    <property type="term" value="P:copper ion transport"/>
    <property type="evidence" value="ECO:0007669"/>
    <property type="project" value="InterPro"/>
</dbReference>
<keyword evidence="6" id="KW-1133">Transmembrane helix</keyword>
<keyword evidence="4" id="KW-0186">Copper</keyword>
<proteinExistence type="predicted"/>
<evidence type="ECO:0000256" key="2">
    <source>
        <dbReference type="ARBA" id="ARBA00022723"/>
    </source>
</evidence>
<dbReference type="eggNOG" id="COG2372">
    <property type="taxonomic scope" value="Bacteria"/>
</dbReference>
<dbReference type="InterPro" id="IPR007348">
    <property type="entry name" value="CopC_dom"/>
</dbReference>
<dbReference type="Proteomes" id="UP000007882">
    <property type="component" value="Chromosome"/>
</dbReference>
<reference evidence="8 9" key="1">
    <citation type="submission" date="2012-02" db="EMBL/GenBank/DDBJ databases">
        <title>Complete genome sequence of Actinoplanes missouriensis 431 (= NBRC 102363).</title>
        <authorList>
            <person name="Ohnishi Y."/>
            <person name="Ishikawa J."/>
            <person name="Sekine M."/>
            <person name="Hosoyama A."/>
            <person name="Harada T."/>
            <person name="Narita H."/>
            <person name="Hata T."/>
            <person name="Konno Y."/>
            <person name="Tutikane K."/>
            <person name="Fujita N."/>
            <person name="Horinouchi S."/>
            <person name="Hayakawa M."/>
        </authorList>
    </citation>
    <scope>NUCLEOTIDE SEQUENCE [LARGE SCALE GENOMIC DNA]</scope>
    <source>
        <strain evidence="9">ATCC 14538 / DSM 43046 / CBS 188.64 / JCM 3121 / NBRC 102363 / NCIMB 12654 / NRRL B-3342 / UNCC 431</strain>
    </source>
</reference>
<dbReference type="GO" id="GO:0046688">
    <property type="term" value="P:response to copper ion"/>
    <property type="evidence" value="ECO:0007669"/>
    <property type="project" value="InterPro"/>
</dbReference>
<evidence type="ECO:0000256" key="1">
    <source>
        <dbReference type="ARBA" id="ARBA00004196"/>
    </source>
</evidence>
<feature type="transmembrane region" description="Helical" evidence="6">
    <location>
        <begin position="21"/>
        <end position="40"/>
    </location>
</feature>